<name>A0A2A2ZNC6_MYCAV</name>
<gene>
    <name evidence="1" type="ORF">CKJ66_04680</name>
</gene>
<reference evidence="1 2" key="1">
    <citation type="submission" date="2017-08" db="EMBL/GenBank/DDBJ databases">
        <title>Phylogenetic analysis of Mycobacterium avium complex whole genomes.</title>
        <authorList>
            <person name="Caverly L.J."/>
            <person name="Spilker T."/>
            <person name="Lipuma J."/>
        </authorList>
    </citation>
    <scope>NUCLEOTIDE SEQUENCE [LARGE SCALE GENOMIC DNA]</scope>
    <source>
        <strain evidence="1 2">FLAC0165</strain>
    </source>
</reference>
<evidence type="ECO:0000313" key="2">
    <source>
        <dbReference type="Proteomes" id="UP000217768"/>
    </source>
</evidence>
<sequence length="65" mass="7543">MAQRFIGGDQIPCSCDDHVTISRDSFYLRSTHSVTLGDRRRQRRTKLPIDRRSPANLVESLLFDH</sequence>
<evidence type="ECO:0000313" key="1">
    <source>
        <dbReference type="EMBL" id="PBA27903.1"/>
    </source>
</evidence>
<comment type="caution">
    <text evidence="1">The sequence shown here is derived from an EMBL/GenBank/DDBJ whole genome shotgun (WGS) entry which is preliminary data.</text>
</comment>
<dbReference type="Proteomes" id="UP000217768">
    <property type="component" value="Unassembled WGS sequence"/>
</dbReference>
<organism evidence="1 2">
    <name type="scientific">Mycobacterium avium</name>
    <dbReference type="NCBI Taxonomy" id="1764"/>
    <lineage>
        <taxon>Bacteria</taxon>
        <taxon>Bacillati</taxon>
        <taxon>Actinomycetota</taxon>
        <taxon>Actinomycetes</taxon>
        <taxon>Mycobacteriales</taxon>
        <taxon>Mycobacteriaceae</taxon>
        <taxon>Mycobacterium</taxon>
        <taxon>Mycobacterium avium complex (MAC)</taxon>
    </lineage>
</organism>
<proteinExistence type="predicted"/>
<dbReference type="EMBL" id="NSFD01000005">
    <property type="protein sequence ID" value="PBA27903.1"/>
    <property type="molecule type" value="Genomic_DNA"/>
</dbReference>
<accession>A0A2A2ZNC6</accession>
<protein>
    <submittedName>
        <fullName evidence="1">Uncharacterized protein</fullName>
    </submittedName>
</protein>
<dbReference type="AlphaFoldDB" id="A0A2A2ZNC6"/>